<keyword evidence="1 20" id="KW-0813">Transport</keyword>
<keyword evidence="13" id="KW-1071">Ligand-gated ion channel</keyword>
<dbReference type="PRINTS" id="PR00252">
    <property type="entry name" value="NRIONCHANNEL"/>
</dbReference>
<evidence type="ECO:0000256" key="4">
    <source>
        <dbReference type="ARBA" id="ARBA00022729"/>
    </source>
</evidence>
<feature type="chain" id="PRO_5025708634" description="5-hydroxytryptamine receptor 3A-like" evidence="20">
    <location>
        <begin position="20"/>
        <end position="421"/>
    </location>
</feature>
<feature type="domain" description="Neurotransmitter-gated ion-channel ligand-binding" evidence="21">
    <location>
        <begin position="67"/>
        <end position="175"/>
    </location>
</feature>
<reference evidence="23" key="2">
    <citation type="submission" date="2025-09" db="UniProtKB">
        <authorList>
            <consortium name="Ensembl"/>
        </authorList>
    </citation>
    <scope>IDENTIFICATION</scope>
</reference>
<comment type="similarity">
    <text evidence="20">Belongs to the ligand-gated ion channel (TC 1.A.9) family.</text>
</comment>
<dbReference type="InterPro" id="IPR006029">
    <property type="entry name" value="Neurotrans-gated_channel_TM"/>
</dbReference>
<dbReference type="Gene3D" id="2.70.170.10">
    <property type="entry name" value="Neurotransmitter-gated ion-channel ligand-binding domain"/>
    <property type="match status" value="1"/>
</dbReference>
<accession>A0A673GUF0</accession>
<dbReference type="InterPro" id="IPR038050">
    <property type="entry name" value="Neuro_actylchol_rec"/>
</dbReference>
<comment type="function">
    <text evidence="19">Forms serotonin (5-hydroxytryptamine/5-HT3)-activated cation-selective channel complexes, which when activated cause fast, depolarizing responses in neurons.</text>
</comment>
<comment type="catalytic activity">
    <reaction evidence="18">
        <text>Ca(2+)(in) = Ca(2+)(out)</text>
        <dbReference type="Rhea" id="RHEA:29671"/>
        <dbReference type="ChEBI" id="CHEBI:29108"/>
    </reaction>
</comment>
<dbReference type="InterPro" id="IPR036719">
    <property type="entry name" value="Neuro-gated_channel_TM_sf"/>
</dbReference>
<dbReference type="Ensembl" id="ENSSRHT00000017756.1">
    <property type="protein sequence ID" value="ENSSRHP00000017199.1"/>
    <property type="gene ID" value="ENSSRHG00000009410.1"/>
</dbReference>
<evidence type="ECO:0000256" key="11">
    <source>
        <dbReference type="ARBA" id="ARBA00023180"/>
    </source>
</evidence>
<evidence type="ECO:0000313" key="23">
    <source>
        <dbReference type="Ensembl" id="ENSSRHP00000017199.1"/>
    </source>
</evidence>
<feature type="transmembrane region" description="Helical" evidence="20">
    <location>
        <begin position="208"/>
        <end position="229"/>
    </location>
</feature>
<keyword evidence="4 20" id="KW-0732">Signal</keyword>
<evidence type="ECO:0000256" key="15">
    <source>
        <dbReference type="ARBA" id="ARBA00034104"/>
    </source>
</evidence>
<evidence type="ECO:0000256" key="9">
    <source>
        <dbReference type="ARBA" id="ARBA00023157"/>
    </source>
</evidence>
<dbReference type="GO" id="GO:0045211">
    <property type="term" value="C:postsynaptic membrane"/>
    <property type="evidence" value="ECO:0007669"/>
    <property type="project" value="UniProtKB-SubCell"/>
</dbReference>
<evidence type="ECO:0000256" key="19">
    <source>
        <dbReference type="ARBA" id="ARBA00037540"/>
    </source>
</evidence>
<keyword evidence="2" id="KW-1003">Cell membrane</keyword>
<evidence type="ECO:0000259" key="21">
    <source>
        <dbReference type="Pfam" id="PF02931"/>
    </source>
</evidence>
<evidence type="ECO:0000256" key="13">
    <source>
        <dbReference type="ARBA" id="ARBA00023286"/>
    </source>
</evidence>
<dbReference type="Pfam" id="PF02932">
    <property type="entry name" value="Neur_chan_memb"/>
    <property type="match status" value="1"/>
</dbReference>
<evidence type="ECO:0000256" key="7">
    <source>
        <dbReference type="ARBA" id="ARBA00023065"/>
    </source>
</evidence>
<keyword evidence="7 20" id="KW-0406">Ion transport</keyword>
<keyword evidence="3 20" id="KW-0812">Transmembrane</keyword>
<evidence type="ECO:0000256" key="20">
    <source>
        <dbReference type="RuleBase" id="RU000687"/>
    </source>
</evidence>
<feature type="transmembrane region" description="Helical" evidence="20">
    <location>
        <begin position="241"/>
        <end position="258"/>
    </location>
</feature>
<keyword evidence="14 20" id="KW-0407">Ion channel</keyword>
<evidence type="ECO:0000256" key="16">
    <source>
        <dbReference type="ARBA" id="ARBA00034430"/>
    </source>
</evidence>
<dbReference type="SUPFAM" id="SSF63712">
    <property type="entry name" value="Nicotinic receptor ligand binding domain-like"/>
    <property type="match status" value="1"/>
</dbReference>
<keyword evidence="9" id="KW-1015">Disulfide bond</keyword>
<sequence length="421" mass="48399">MYSFILAALLMKSVGTINCSEPTTDALLSALKGSIFEKTDVRPVFYPKTPTNISVSFTLYGILDVVSLSWDPDECGTDRISLPRKKLWIPDVVINEFMDENKSPDTYYLYVQHTGKVMDDLPIHVISSCNMDIYSFPFDIQNCTFTFNSYKLTGKLHLTMNTKNPPHKWFLLVYFISKHVTIIDKFFPSINFLLSHLKYFMSRRPTMYVVNLLIPSCFLIAVDLFSFLLPPQNVDRSAFKMTLILGYTVFLLLMNDLLPVTGNTLPLINVFFSLCLALMVASLLETILVTNIQCGSTHYGPLPRWAKVLFLNHLAKLNTFISTTSLVPVEHRTETKRCDPAFETPPSEATHKTPTLLELKKISHELLCIRQQVDKHFNDDSTEEWMHLGQVIDRLLFCLYTVFLSVSFITVLVFWLYWYNK</sequence>
<keyword evidence="5 20" id="KW-1133">Transmembrane helix</keyword>
<evidence type="ECO:0000259" key="22">
    <source>
        <dbReference type="Pfam" id="PF02932"/>
    </source>
</evidence>
<dbReference type="InterPro" id="IPR049944">
    <property type="entry name" value="LGIC_TM_5-HT3"/>
</dbReference>
<dbReference type="InterPro" id="IPR036734">
    <property type="entry name" value="Neur_chan_lig-bd_sf"/>
</dbReference>
<comment type="catalytic activity">
    <reaction evidence="17">
        <text>Na(+)(in) = Na(+)(out)</text>
        <dbReference type="Rhea" id="RHEA:34963"/>
        <dbReference type="ChEBI" id="CHEBI:29101"/>
    </reaction>
</comment>
<proteinExistence type="inferred from homology"/>
<organism evidence="23 24">
    <name type="scientific">Sinocyclocheilus rhinocerous</name>
    <dbReference type="NCBI Taxonomy" id="307959"/>
    <lineage>
        <taxon>Eukaryota</taxon>
        <taxon>Metazoa</taxon>
        <taxon>Chordata</taxon>
        <taxon>Craniata</taxon>
        <taxon>Vertebrata</taxon>
        <taxon>Euteleostomi</taxon>
        <taxon>Actinopterygii</taxon>
        <taxon>Neopterygii</taxon>
        <taxon>Teleostei</taxon>
        <taxon>Ostariophysi</taxon>
        <taxon>Cypriniformes</taxon>
        <taxon>Cyprinidae</taxon>
        <taxon>Cyprininae</taxon>
        <taxon>Sinocyclocheilus</taxon>
    </lineage>
</organism>
<dbReference type="Pfam" id="PF02931">
    <property type="entry name" value="Neur_chan_LBD"/>
    <property type="match status" value="1"/>
</dbReference>
<comment type="subcellular location">
    <subcellularLocation>
        <location evidence="15">Postsynaptic cell membrane</location>
        <topology evidence="15">Multi-pass membrane protein</topology>
    </subcellularLocation>
</comment>
<keyword evidence="8 20" id="KW-0472">Membrane</keyword>
<evidence type="ECO:0000256" key="1">
    <source>
        <dbReference type="ARBA" id="ARBA00022448"/>
    </source>
</evidence>
<feature type="domain" description="Neurotransmitter-gated ion-channel transmembrane" evidence="22">
    <location>
        <begin position="212"/>
        <end position="320"/>
    </location>
</feature>
<dbReference type="GO" id="GO:0004888">
    <property type="term" value="F:transmembrane signaling receptor activity"/>
    <property type="evidence" value="ECO:0007669"/>
    <property type="project" value="InterPro"/>
</dbReference>
<keyword evidence="11" id="KW-0325">Glycoprotein</keyword>
<evidence type="ECO:0000256" key="18">
    <source>
        <dbReference type="ARBA" id="ARBA00036634"/>
    </source>
</evidence>
<evidence type="ECO:0008006" key="25">
    <source>
        <dbReference type="Google" id="ProtNLM"/>
    </source>
</evidence>
<evidence type="ECO:0000256" key="17">
    <source>
        <dbReference type="ARBA" id="ARBA00036239"/>
    </source>
</evidence>
<dbReference type="InterPro" id="IPR006202">
    <property type="entry name" value="Neur_chan_lig-bd"/>
</dbReference>
<name>A0A673GUF0_9TELE</name>
<dbReference type="InterPro" id="IPR018000">
    <property type="entry name" value="Neurotransmitter_ion_chnl_CS"/>
</dbReference>
<evidence type="ECO:0000256" key="6">
    <source>
        <dbReference type="ARBA" id="ARBA00023018"/>
    </source>
</evidence>
<dbReference type="Proteomes" id="UP000472270">
    <property type="component" value="Unassembled WGS sequence"/>
</dbReference>
<evidence type="ECO:0000256" key="2">
    <source>
        <dbReference type="ARBA" id="ARBA00022475"/>
    </source>
</evidence>
<dbReference type="PRINTS" id="PR01708">
    <property type="entry name" value="5HT3RECEPTOR"/>
</dbReference>
<keyword evidence="6" id="KW-0770">Synapse</keyword>
<evidence type="ECO:0000256" key="3">
    <source>
        <dbReference type="ARBA" id="ARBA00022692"/>
    </source>
</evidence>
<dbReference type="AlphaFoldDB" id="A0A673GUF0"/>
<dbReference type="PROSITE" id="PS00236">
    <property type="entry name" value="NEUROTR_ION_CHANNEL"/>
    <property type="match status" value="1"/>
</dbReference>
<protein>
    <recommendedName>
        <fullName evidence="25">5-hydroxytryptamine receptor 3A-like</fullName>
    </recommendedName>
</protein>
<keyword evidence="24" id="KW-1185">Reference proteome</keyword>
<feature type="signal peptide" evidence="20">
    <location>
        <begin position="1"/>
        <end position="19"/>
    </location>
</feature>
<evidence type="ECO:0000313" key="24">
    <source>
        <dbReference type="Proteomes" id="UP000472270"/>
    </source>
</evidence>
<comment type="catalytic activity">
    <reaction evidence="16">
        <text>K(+)(in) = K(+)(out)</text>
        <dbReference type="Rhea" id="RHEA:29463"/>
        <dbReference type="ChEBI" id="CHEBI:29103"/>
    </reaction>
</comment>
<feature type="transmembrane region" description="Helical" evidence="20">
    <location>
        <begin position="270"/>
        <end position="289"/>
    </location>
</feature>
<dbReference type="InterPro" id="IPR006201">
    <property type="entry name" value="Neur_channel"/>
</dbReference>
<dbReference type="GO" id="GO:0005230">
    <property type="term" value="F:extracellular ligand-gated monoatomic ion channel activity"/>
    <property type="evidence" value="ECO:0007669"/>
    <property type="project" value="InterPro"/>
</dbReference>
<dbReference type="SUPFAM" id="SSF90112">
    <property type="entry name" value="Neurotransmitter-gated ion-channel transmembrane pore"/>
    <property type="match status" value="1"/>
</dbReference>
<dbReference type="Gene3D" id="1.20.58.390">
    <property type="entry name" value="Neurotransmitter-gated ion-channel transmembrane domain"/>
    <property type="match status" value="1"/>
</dbReference>
<keyword evidence="12" id="KW-0628">Postsynaptic cell membrane</keyword>
<keyword evidence="10" id="KW-0675">Receptor</keyword>
<evidence type="ECO:0000256" key="8">
    <source>
        <dbReference type="ARBA" id="ARBA00023136"/>
    </source>
</evidence>
<evidence type="ECO:0000256" key="12">
    <source>
        <dbReference type="ARBA" id="ARBA00023257"/>
    </source>
</evidence>
<evidence type="ECO:0000256" key="5">
    <source>
        <dbReference type="ARBA" id="ARBA00022989"/>
    </source>
</evidence>
<reference evidence="23" key="1">
    <citation type="submission" date="2025-08" db="UniProtKB">
        <authorList>
            <consortium name="Ensembl"/>
        </authorList>
    </citation>
    <scope>IDENTIFICATION</scope>
</reference>
<evidence type="ECO:0000256" key="14">
    <source>
        <dbReference type="ARBA" id="ARBA00023303"/>
    </source>
</evidence>
<dbReference type="InterPro" id="IPR008132">
    <property type="entry name" value="5HT3_rcpt"/>
</dbReference>
<dbReference type="PANTHER" id="PTHR18945">
    <property type="entry name" value="NEUROTRANSMITTER GATED ION CHANNEL"/>
    <property type="match status" value="1"/>
</dbReference>
<evidence type="ECO:0000256" key="10">
    <source>
        <dbReference type="ARBA" id="ARBA00023170"/>
    </source>
</evidence>
<feature type="transmembrane region" description="Helical" evidence="20">
    <location>
        <begin position="395"/>
        <end position="418"/>
    </location>
</feature>
<dbReference type="CDD" id="cd19063">
    <property type="entry name" value="LGIC_TM_5-HT3"/>
    <property type="match status" value="1"/>
</dbReference>